<proteinExistence type="predicted"/>
<protein>
    <submittedName>
        <fullName evidence="1">Uncharacterized protein</fullName>
    </submittedName>
</protein>
<evidence type="ECO:0000313" key="1">
    <source>
        <dbReference type="EMBL" id="CAE0836351.1"/>
    </source>
</evidence>
<dbReference type="AlphaFoldDB" id="A0A7S4LL20"/>
<dbReference type="EMBL" id="HBJA01138577">
    <property type="protein sequence ID" value="CAE0836351.1"/>
    <property type="molecule type" value="Transcribed_RNA"/>
</dbReference>
<gene>
    <name evidence="1" type="ORF">EGYM00163_LOCUS47715</name>
</gene>
<name>A0A7S4LL20_9EUGL</name>
<organism evidence="1">
    <name type="scientific">Eutreptiella gymnastica</name>
    <dbReference type="NCBI Taxonomy" id="73025"/>
    <lineage>
        <taxon>Eukaryota</taxon>
        <taxon>Discoba</taxon>
        <taxon>Euglenozoa</taxon>
        <taxon>Euglenida</taxon>
        <taxon>Spirocuta</taxon>
        <taxon>Euglenophyceae</taxon>
        <taxon>Eutreptiales</taxon>
        <taxon>Eutreptiaceae</taxon>
        <taxon>Eutreptiella</taxon>
    </lineage>
</organism>
<reference evidence="1" key="1">
    <citation type="submission" date="2021-01" db="EMBL/GenBank/DDBJ databases">
        <authorList>
            <person name="Corre E."/>
            <person name="Pelletier E."/>
            <person name="Niang G."/>
            <person name="Scheremetjew M."/>
            <person name="Finn R."/>
            <person name="Kale V."/>
            <person name="Holt S."/>
            <person name="Cochrane G."/>
            <person name="Meng A."/>
            <person name="Brown T."/>
            <person name="Cohen L."/>
        </authorList>
    </citation>
    <scope>NUCLEOTIDE SEQUENCE</scope>
    <source>
        <strain evidence="1">CCMP1594</strain>
    </source>
</reference>
<accession>A0A7S4LL20</accession>
<sequence length="113" mass="12203">MFQCNNSACYLGTSFVASVTTTSEGYMQPQKAFIDGLGSRRTIQLELKGNAPTSNKLTKESSLVFAWSALCPTHGLKPEPVGPGGLTPDHRTDETLVYALCELKALLPFLHSV</sequence>